<protein>
    <submittedName>
        <fullName evidence="2">Uncharacterized protein DUF4369</fullName>
    </submittedName>
</protein>
<dbReference type="EMBL" id="QLSZ01000001">
    <property type="protein sequence ID" value="RAR75700.1"/>
    <property type="molecule type" value="Genomic_DNA"/>
</dbReference>
<proteinExistence type="predicted"/>
<dbReference type="InterPro" id="IPR025380">
    <property type="entry name" value="DUF4369"/>
</dbReference>
<dbReference type="AlphaFoldDB" id="A0A328YQ04"/>
<gene>
    <name evidence="2" type="ORF">CLV55_101400</name>
</gene>
<dbReference type="RefSeq" id="WP_112112059.1">
    <property type="nucleotide sequence ID" value="NZ_QLSZ01000001.1"/>
</dbReference>
<comment type="caution">
    <text evidence="2">The sequence shown here is derived from an EMBL/GenBank/DDBJ whole genome shotgun (WGS) entry which is preliminary data.</text>
</comment>
<evidence type="ECO:0000313" key="2">
    <source>
        <dbReference type="EMBL" id="RAR75700.1"/>
    </source>
</evidence>
<reference evidence="2 3" key="1">
    <citation type="submission" date="2018-06" db="EMBL/GenBank/DDBJ databases">
        <title>Genomic Encyclopedia of Archaeal and Bacterial Type Strains, Phase II (KMG-II): from individual species to whole genera.</title>
        <authorList>
            <person name="Goeker M."/>
        </authorList>
    </citation>
    <scope>NUCLEOTIDE SEQUENCE [LARGE SCALE GENOMIC DNA]</scope>
    <source>
        <strain evidence="2 3">DSM 25663</strain>
    </source>
</reference>
<evidence type="ECO:0000313" key="3">
    <source>
        <dbReference type="Proteomes" id="UP000248840"/>
    </source>
</evidence>
<dbReference type="OrthoDB" id="1143206at2"/>
<accession>A0A328YQ04</accession>
<evidence type="ECO:0000259" key="1">
    <source>
        <dbReference type="Pfam" id="PF14289"/>
    </source>
</evidence>
<sequence length="238" mass="27185">MLKKYITPLVLVLLFSCGEEKTDKNLHISGYIKGLKKGTLYIQHIKEGALVALDTIKIDGDSHFTSDLTIKTPEMFYLFLDRGVSNSIDNNLPFFVEPGHLNIESSLEFFTADAKISGSKNQELYDEYKTVVSRYVDRNLELVKQRFDALKAKEETSVIKIEEEQKRIVMQKYLYTTNFAVNHGAYDVAPYVALAEIPDINLKYLDTIEKSLTPKVAHALYGTKLHELIAERKKTEKK</sequence>
<dbReference type="Proteomes" id="UP000248840">
    <property type="component" value="Unassembled WGS sequence"/>
</dbReference>
<feature type="domain" description="DUF4369" evidence="1">
    <location>
        <begin position="27"/>
        <end position="125"/>
    </location>
</feature>
<name>A0A328YQ04_9FLAO</name>
<dbReference type="PROSITE" id="PS51257">
    <property type="entry name" value="PROKAR_LIPOPROTEIN"/>
    <property type="match status" value="1"/>
</dbReference>
<keyword evidence="3" id="KW-1185">Reference proteome</keyword>
<organism evidence="2 3">
    <name type="scientific">Flavobacterium aciduliphilum</name>
    <dbReference type="NCBI Taxonomy" id="1101402"/>
    <lineage>
        <taxon>Bacteria</taxon>
        <taxon>Pseudomonadati</taxon>
        <taxon>Bacteroidota</taxon>
        <taxon>Flavobacteriia</taxon>
        <taxon>Flavobacteriales</taxon>
        <taxon>Flavobacteriaceae</taxon>
        <taxon>Flavobacterium</taxon>
    </lineage>
</organism>
<dbReference type="Pfam" id="PF14289">
    <property type="entry name" value="DUF4369"/>
    <property type="match status" value="1"/>
</dbReference>